<organism evidence="1 2">
    <name type="scientific">Bacillus safensis</name>
    <dbReference type="NCBI Taxonomy" id="561879"/>
    <lineage>
        <taxon>Bacteria</taxon>
        <taxon>Bacillati</taxon>
        <taxon>Bacillota</taxon>
        <taxon>Bacilli</taxon>
        <taxon>Bacillales</taxon>
        <taxon>Bacillaceae</taxon>
        <taxon>Bacillus</taxon>
    </lineage>
</organism>
<dbReference type="InterPro" id="IPR046342">
    <property type="entry name" value="CBS_dom_sf"/>
</dbReference>
<dbReference type="EMBL" id="AP021906">
    <property type="protein sequence ID" value="BBP86908.1"/>
    <property type="molecule type" value="Genomic_DNA"/>
</dbReference>
<dbReference type="Proteomes" id="UP000464658">
    <property type="component" value="Chromosome"/>
</dbReference>
<evidence type="ECO:0000313" key="2">
    <source>
        <dbReference type="Proteomes" id="UP000464658"/>
    </source>
</evidence>
<dbReference type="Gene3D" id="3.10.580.10">
    <property type="entry name" value="CBS-domain"/>
    <property type="match status" value="1"/>
</dbReference>
<gene>
    <name evidence="1" type="ORF">BsIDN1_05260</name>
</gene>
<reference evidence="1 2" key="1">
    <citation type="submission" date="2019-12" db="EMBL/GenBank/DDBJ databases">
        <title>Full genome sequence of a Bacillus safensis strain isolated from commercially available natto in Indonesia.</title>
        <authorList>
            <person name="Yoshida M."/>
            <person name="Uomi M."/>
            <person name="Waturangi D."/>
            <person name="Ekaputri J.J."/>
            <person name="Setiamarga D.H.E."/>
        </authorList>
    </citation>
    <scope>NUCLEOTIDE SEQUENCE [LARGE SCALE GENOMIC DNA]</scope>
    <source>
        <strain evidence="1 2">IDN1</strain>
    </source>
</reference>
<sequence length="78" mass="8342">MKNLGISSIYAVDKKKHLLGVISAQAAKKAAETGASLETVLDKEFTTVLESTYLTEIFDAVSDAANIPIAVVDEKKTE</sequence>
<dbReference type="SUPFAM" id="SSF54631">
    <property type="entry name" value="CBS-domain pair"/>
    <property type="match status" value="1"/>
</dbReference>
<protein>
    <recommendedName>
        <fullName evidence="3">CBS domain-containing protein</fullName>
    </recommendedName>
</protein>
<evidence type="ECO:0008006" key="3">
    <source>
        <dbReference type="Google" id="ProtNLM"/>
    </source>
</evidence>
<evidence type="ECO:0000313" key="1">
    <source>
        <dbReference type="EMBL" id="BBP86908.1"/>
    </source>
</evidence>
<dbReference type="AlphaFoldDB" id="A0A5S9M2I8"/>
<name>A0A5S9M2I8_BACIA</name>
<accession>A0A5S9M2I8</accession>
<proteinExistence type="predicted"/>